<reference evidence="1 2" key="1">
    <citation type="submission" date="2014-06" db="EMBL/GenBank/DDBJ databases">
        <authorList>
            <person name="Ju J."/>
            <person name="Zhang J."/>
        </authorList>
    </citation>
    <scope>NUCLEOTIDE SEQUENCE [LARGE SCALE GENOMIC DNA]</scope>
    <source>
        <strain evidence="1">DmW_045</strain>
    </source>
</reference>
<proteinExistence type="predicted"/>
<evidence type="ECO:0000313" key="1">
    <source>
        <dbReference type="EMBL" id="OUI85283.1"/>
    </source>
</evidence>
<dbReference type="AlphaFoldDB" id="A0A252A6U7"/>
<comment type="caution">
    <text evidence="1">The sequence shown here is derived from an EMBL/GenBank/DDBJ whole genome shotgun (WGS) entry which is preliminary data.</text>
</comment>
<organism evidence="1 2">
    <name type="scientific">Acetobacter orientalis</name>
    <dbReference type="NCBI Taxonomy" id="146474"/>
    <lineage>
        <taxon>Bacteria</taxon>
        <taxon>Pseudomonadati</taxon>
        <taxon>Pseudomonadota</taxon>
        <taxon>Alphaproteobacteria</taxon>
        <taxon>Acetobacterales</taxon>
        <taxon>Acetobacteraceae</taxon>
        <taxon>Acetobacter</taxon>
    </lineage>
</organism>
<name>A0A252A6U7_9PROT</name>
<dbReference type="SUPFAM" id="SSF52091">
    <property type="entry name" value="SpoIIaa-like"/>
    <property type="match status" value="1"/>
</dbReference>
<sequence length="105" mass="10761">MGGILMAGDFSAIEGASLCLLPERLDTAAAPALKALLEQSKAQAEGGVLQLDATHVTYVGGLCLQILLASQCSFVGVSEAVREAYGLFGVNAYLTASCAVLEKKA</sequence>
<accession>A0A252A6U7</accession>
<gene>
    <name evidence="1" type="ORF">HK12_06310</name>
</gene>
<dbReference type="Proteomes" id="UP000194639">
    <property type="component" value="Unassembled WGS sequence"/>
</dbReference>
<evidence type="ECO:0008006" key="3">
    <source>
        <dbReference type="Google" id="ProtNLM"/>
    </source>
</evidence>
<dbReference type="InterPro" id="IPR036513">
    <property type="entry name" value="STAS_dom_sf"/>
</dbReference>
<dbReference type="EMBL" id="JOMO01000003">
    <property type="protein sequence ID" value="OUI85283.1"/>
    <property type="molecule type" value="Genomic_DNA"/>
</dbReference>
<protein>
    <recommendedName>
        <fullName evidence="3">STAS domain-containing protein</fullName>
    </recommendedName>
</protein>
<evidence type="ECO:0000313" key="2">
    <source>
        <dbReference type="Proteomes" id="UP000194639"/>
    </source>
</evidence>